<dbReference type="InterPro" id="IPR021352">
    <property type="entry name" value="DUF2971"/>
</dbReference>
<proteinExistence type="predicted"/>
<dbReference type="Proteomes" id="UP000075349">
    <property type="component" value="Unassembled WGS sequence"/>
</dbReference>
<evidence type="ECO:0000313" key="2">
    <source>
        <dbReference type="Proteomes" id="UP000075349"/>
    </source>
</evidence>
<sequence>MLYKYFAYNENSLSSLLNYELWASKPTEFNDPFDSLLTIEFSNNNITELFKNYTQSKAVCCFSKNMDSILMWSHYADSHKGFCIAIDYPELEDSHILSDVNYSESFLEIDHESFLYSHREGAVNKEWQRLLTQKYIDWKYEEEVRLMLHLDDPQAKGICFSLPDGSIKEIYFGCKMNKKNKSNIRKIMESKNVTFYDMKKSQNNFKLEKI</sequence>
<dbReference type="EMBL" id="LOMK01000001">
    <property type="protein sequence ID" value="KYN24498.1"/>
    <property type="molecule type" value="Genomic_DNA"/>
</dbReference>
<dbReference type="AlphaFoldDB" id="A0A151JFJ9"/>
<comment type="caution">
    <text evidence="1">The sequence shown here is derived from an EMBL/GenBank/DDBJ whole genome shotgun (WGS) entry which is preliminary data.</text>
</comment>
<reference evidence="2" key="1">
    <citation type="submission" date="2015-12" db="EMBL/GenBank/DDBJ databases">
        <authorList>
            <person name="Tarr C.L."/>
            <person name="Gladney L.M."/>
        </authorList>
    </citation>
    <scope>NUCLEOTIDE SEQUENCE [LARGE SCALE GENOMIC DNA]</scope>
    <source>
        <strain evidence="2">2756-81</strain>
    </source>
</reference>
<protein>
    <recommendedName>
        <fullName evidence="3">DUF2971 domain-containing protein</fullName>
    </recommendedName>
</protein>
<evidence type="ECO:0000313" key="1">
    <source>
        <dbReference type="EMBL" id="KYN24498.1"/>
    </source>
</evidence>
<organism evidence="1 2">
    <name type="scientific">Vibrio cidicii</name>
    <dbReference type="NCBI Taxonomy" id="1763883"/>
    <lineage>
        <taxon>Bacteria</taxon>
        <taxon>Pseudomonadati</taxon>
        <taxon>Pseudomonadota</taxon>
        <taxon>Gammaproteobacteria</taxon>
        <taxon>Vibrionales</taxon>
        <taxon>Vibrionaceae</taxon>
        <taxon>Vibrio</taxon>
    </lineage>
</organism>
<dbReference type="Pfam" id="PF11185">
    <property type="entry name" value="DUF2971"/>
    <property type="match status" value="1"/>
</dbReference>
<accession>A0A151JFJ9</accession>
<gene>
    <name evidence="1" type="ORF">AUQ44_00765</name>
</gene>
<name>A0A151JFJ9_9VIBR</name>
<evidence type="ECO:0008006" key="3">
    <source>
        <dbReference type="Google" id="ProtNLM"/>
    </source>
</evidence>